<dbReference type="EMBL" id="JBHUIK010000002">
    <property type="protein sequence ID" value="MFD2214198.1"/>
    <property type="molecule type" value="Genomic_DNA"/>
</dbReference>
<comment type="caution">
    <text evidence="3">The sequence shown here is derived from an EMBL/GenBank/DDBJ whole genome shotgun (WGS) entry which is preliminary data.</text>
</comment>
<dbReference type="Proteomes" id="UP001597318">
    <property type="component" value="Unassembled WGS sequence"/>
</dbReference>
<accession>A0ABW5BVK7</accession>
<keyword evidence="2" id="KW-0472">Membrane</keyword>
<keyword evidence="2" id="KW-1133">Transmembrane helix</keyword>
<evidence type="ECO:0000256" key="1">
    <source>
        <dbReference type="SAM" id="MobiDB-lite"/>
    </source>
</evidence>
<reference evidence="4" key="1">
    <citation type="journal article" date="2019" name="Int. J. Syst. Evol. Microbiol.">
        <title>The Global Catalogue of Microorganisms (GCM) 10K type strain sequencing project: providing services to taxonomists for standard genome sequencing and annotation.</title>
        <authorList>
            <consortium name="The Broad Institute Genomics Platform"/>
            <consortium name="The Broad Institute Genome Sequencing Center for Infectious Disease"/>
            <person name="Wu L."/>
            <person name="Ma J."/>
        </authorList>
    </citation>
    <scope>NUCLEOTIDE SEQUENCE [LARGE SCALE GENOMIC DNA]</scope>
    <source>
        <strain evidence="4">CGMCC 1.15474</strain>
    </source>
</reference>
<feature type="transmembrane region" description="Helical" evidence="2">
    <location>
        <begin position="47"/>
        <end position="69"/>
    </location>
</feature>
<organism evidence="3 4">
    <name type="scientific">Metabacillus endolithicus</name>
    <dbReference type="NCBI Taxonomy" id="1535204"/>
    <lineage>
        <taxon>Bacteria</taxon>
        <taxon>Bacillati</taxon>
        <taxon>Bacillota</taxon>
        <taxon>Bacilli</taxon>
        <taxon>Bacillales</taxon>
        <taxon>Bacillaceae</taxon>
        <taxon>Metabacillus</taxon>
    </lineage>
</organism>
<proteinExistence type="predicted"/>
<evidence type="ECO:0000313" key="4">
    <source>
        <dbReference type="Proteomes" id="UP001597318"/>
    </source>
</evidence>
<dbReference type="RefSeq" id="WP_247344112.1">
    <property type="nucleotide sequence ID" value="NZ_CP095550.1"/>
</dbReference>
<evidence type="ECO:0000256" key="2">
    <source>
        <dbReference type="SAM" id="Phobius"/>
    </source>
</evidence>
<name>A0ABW5BVK7_9BACI</name>
<evidence type="ECO:0000313" key="3">
    <source>
        <dbReference type="EMBL" id="MFD2214198.1"/>
    </source>
</evidence>
<feature type="region of interest" description="Disordered" evidence="1">
    <location>
        <begin position="79"/>
        <end position="121"/>
    </location>
</feature>
<protein>
    <recommendedName>
        <fullName evidence="5">GerMN domain-containing protein</fullName>
    </recommendedName>
</protein>
<evidence type="ECO:0008006" key="5">
    <source>
        <dbReference type="Google" id="ProtNLM"/>
    </source>
</evidence>
<keyword evidence="4" id="KW-1185">Reference proteome</keyword>
<feature type="compositionally biased region" description="Polar residues" evidence="1">
    <location>
        <begin position="79"/>
        <end position="89"/>
    </location>
</feature>
<keyword evidence="2" id="KW-0812">Transmembrane</keyword>
<sequence>MRKREWNEDQLEQLLQQLPSVKDKRTADQIYQQIQYKQRAKKRTKTWIAPAIATVGALMIFAIMTPYLFNGFTSSSEESTMDMATTSSEETSKNEMAKAPESPKASEASEVEEKNINESTIIENQNESIALDIENMEEKTLLEEENITYVTNAINPERTVTVGLTDEMAQNVIPVTLQGNNNEKKLERILEFIPEDFFDELGPVSFELKNSELSTKEDPSEVYIDYKVEEGITSSSAEVMFKETIQETFRWIGVKKAHLSTNGKEGILFGNSGLVTEIDIPQLRKKAYLIYQHDESTKKLLVPSPEPLKTMSEAVDLMKNGLPAYNLSPSIGNNIMITIRENDHQLNIEFDDKTKIENSEQSIMMLESLLLTAKDFGYKSVKFNGISEERIGVMDVTNPIEVPYSPNPIK</sequence>
<gene>
    <name evidence="3" type="ORF">ACFSKK_10945</name>
</gene>